<dbReference type="RefSeq" id="WP_153511517.1">
    <property type="nucleotide sequence ID" value="NZ_CP045652.1"/>
</dbReference>
<dbReference type="Gene3D" id="1.20.910.10">
    <property type="entry name" value="Heme oxygenase-like"/>
    <property type="match status" value="1"/>
</dbReference>
<reference evidence="1 2" key="1">
    <citation type="submission" date="2019-10" db="EMBL/GenBank/DDBJ databases">
        <authorList>
            <person name="Dong K."/>
        </authorList>
    </citation>
    <scope>NUCLEOTIDE SEQUENCE [LARGE SCALE GENOMIC DNA]</scope>
    <source>
        <strain evidence="2">dk4302</strain>
    </source>
</reference>
<dbReference type="Pfam" id="PF11251">
    <property type="entry name" value="DUF3050"/>
    <property type="match status" value="1"/>
</dbReference>
<evidence type="ECO:0000313" key="2">
    <source>
        <dbReference type="Proteomes" id="UP000326921"/>
    </source>
</evidence>
<dbReference type="InterPro" id="IPR024423">
    <property type="entry name" value="DUF3050"/>
</dbReference>
<gene>
    <name evidence="1" type="ORF">GFH32_10155</name>
</gene>
<dbReference type="SUPFAM" id="SSF48613">
    <property type="entry name" value="Heme oxygenase-like"/>
    <property type="match status" value="1"/>
</dbReference>
<organism evidence="1 2">
    <name type="scientific">Sphingobacterium zhuxiongii</name>
    <dbReference type="NCBI Taxonomy" id="2662364"/>
    <lineage>
        <taxon>Bacteria</taxon>
        <taxon>Pseudomonadati</taxon>
        <taxon>Bacteroidota</taxon>
        <taxon>Sphingobacteriia</taxon>
        <taxon>Sphingobacteriales</taxon>
        <taxon>Sphingobacteriaceae</taxon>
        <taxon>Sphingobacterium</taxon>
    </lineage>
</organism>
<sequence>MQNNIQNIHDYISEERAILLQHPLYEKIQTVADLRKFTEGHVYAVWDFMSLLKALQIELTCTQVPWFASKFPDTRYLINEIVLAEESDEYYDGRRLSHYEMYLDSMQALGANCEAIESFISNLQDKGNVIQVIESLAIDQRIKEFLYFTFDCIASRAPHKIAAAFTFGREDLIPDMFTSILRSIKSRFPETDLDRLIYYFQRHIELDGDEHGPLAMRMIMELAGDDQQKWIEMQEVAKIALQKRIALWDAIADSI</sequence>
<dbReference type="InterPro" id="IPR016084">
    <property type="entry name" value="Haem_Oase-like_multi-hlx"/>
</dbReference>
<dbReference type="Proteomes" id="UP000326921">
    <property type="component" value="Chromosome"/>
</dbReference>
<keyword evidence="2" id="KW-1185">Reference proteome</keyword>
<dbReference type="KEGG" id="sphe:GFH32_10155"/>
<name>A0A5Q0Q9A1_9SPHI</name>
<dbReference type="EMBL" id="CP045652">
    <property type="protein sequence ID" value="QGA26667.1"/>
    <property type="molecule type" value="Genomic_DNA"/>
</dbReference>
<protein>
    <submittedName>
        <fullName evidence="1">DUF3050 domain-containing protein</fullName>
    </submittedName>
</protein>
<proteinExistence type="predicted"/>
<evidence type="ECO:0000313" key="1">
    <source>
        <dbReference type="EMBL" id="QGA26667.1"/>
    </source>
</evidence>
<dbReference type="AlphaFoldDB" id="A0A5Q0Q9A1"/>
<accession>A0A5Q0Q9A1</accession>